<keyword evidence="3" id="KW-1185">Reference proteome</keyword>
<feature type="transmembrane region" description="Helical" evidence="1">
    <location>
        <begin position="27"/>
        <end position="46"/>
    </location>
</feature>
<dbReference type="InterPro" id="IPR016907">
    <property type="entry name" value="UCP029033"/>
</dbReference>
<name>A0A3A1P4D0_9SPHN</name>
<dbReference type="AlphaFoldDB" id="A0A3A1P4D0"/>
<dbReference type="InterPro" id="IPR007497">
    <property type="entry name" value="SIMPL/DUF541"/>
</dbReference>
<proteinExistence type="predicted"/>
<protein>
    <submittedName>
        <fullName evidence="2">SIMPL domain-containing protein</fullName>
    </submittedName>
</protein>
<gene>
    <name evidence="2" type="ORF">D2V17_13910</name>
</gene>
<reference evidence="2 3" key="1">
    <citation type="submission" date="2018-08" db="EMBL/GenBank/DDBJ databases">
        <title>Erythrobacter zhengii sp.nov., a bacterium isolated from deep-sea sediment.</title>
        <authorList>
            <person name="Fang C."/>
            <person name="Wu Y.-H."/>
            <person name="Sun C."/>
            <person name="Wang H."/>
            <person name="Cheng H."/>
            <person name="Meng F.-X."/>
            <person name="Wang C.-S."/>
            <person name="Xu X.-W."/>
        </authorList>
    </citation>
    <scope>NUCLEOTIDE SEQUENCE [LARGE SCALE GENOMIC DNA]</scope>
    <source>
        <strain evidence="2 3">CCTCC AB 2015396</strain>
    </source>
</reference>
<keyword evidence="1" id="KW-1133">Transmembrane helix</keyword>
<dbReference type="OrthoDB" id="9806540at2"/>
<dbReference type="Gene3D" id="3.30.70.2970">
    <property type="entry name" value="Protein of unknown function (DUF541), domain 2"/>
    <property type="match status" value="1"/>
</dbReference>
<dbReference type="InterPro" id="IPR052022">
    <property type="entry name" value="26kDa_periplasmic_antigen"/>
</dbReference>
<evidence type="ECO:0000313" key="3">
    <source>
        <dbReference type="Proteomes" id="UP000265366"/>
    </source>
</evidence>
<accession>A0A3A1P4D0</accession>
<keyword evidence="1" id="KW-0472">Membrane</keyword>
<dbReference type="Gene3D" id="3.30.110.170">
    <property type="entry name" value="Protein of unknown function (DUF541), domain 1"/>
    <property type="match status" value="1"/>
</dbReference>
<dbReference type="GO" id="GO:0006974">
    <property type="term" value="P:DNA damage response"/>
    <property type="evidence" value="ECO:0007669"/>
    <property type="project" value="TreeGrafter"/>
</dbReference>
<evidence type="ECO:0000313" key="2">
    <source>
        <dbReference type="EMBL" id="RIV83301.1"/>
    </source>
</evidence>
<evidence type="ECO:0000256" key="1">
    <source>
        <dbReference type="SAM" id="Phobius"/>
    </source>
</evidence>
<dbReference type="PANTHER" id="PTHR34387">
    <property type="entry name" value="SLR1258 PROTEIN"/>
    <property type="match status" value="1"/>
</dbReference>
<sequence length="254" mass="27386">MSSLTDETRDSATENSGPFWKRPQTQVFFGTALILAAGIVAGGYLMGDGLLRARLADRSVTVRGLAERDVTADLATWTISYSASAGNLGEAQASVDRDTAQLTAFFKELGFPDDALQPVAVNVSSYTNEGITIFTVRQRMSLRTTDIEKAQAAVRRQFDLVRRGVMLEEGSGISYSFTGLNAIKPEMVAEATRDARAAAEQFAEDSGSKVGAIRQATQGYFEITSRDGDSGGWGNADTPFKKVRVVTTVDFLID</sequence>
<comment type="caution">
    <text evidence="2">The sequence shown here is derived from an EMBL/GenBank/DDBJ whole genome shotgun (WGS) entry which is preliminary data.</text>
</comment>
<dbReference type="PIRSF" id="PIRSF029033">
    <property type="entry name" value="UCP029033"/>
    <property type="match status" value="1"/>
</dbReference>
<keyword evidence="1" id="KW-0812">Transmembrane</keyword>
<dbReference type="Pfam" id="PF04402">
    <property type="entry name" value="SIMPL"/>
    <property type="match status" value="1"/>
</dbReference>
<dbReference type="PANTHER" id="PTHR34387:SF2">
    <property type="entry name" value="SLR1258 PROTEIN"/>
    <property type="match status" value="1"/>
</dbReference>
<organism evidence="2 3">
    <name type="scientific">Aurantiacibacter xanthus</name>
    <dbReference type="NCBI Taxonomy" id="1784712"/>
    <lineage>
        <taxon>Bacteria</taxon>
        <taxon>Pseudomonadati</taxon>
        <taxon>Pseudomonadota</taxon>
        <taxon>Alphaproteobacteria</taxon>
        <taxon>Sphingomonadales</taxon>
        <taxon>Erythrobacteraceae</taxon>
        <taxon>Aurantiacibacter</taxon>
    </lineage>
</organism>
<dbReference type="Proteomes" id="UP000265366">
    <property type="component" value="Unassembled WGS sequence"/>
</dbReference>
<dbReference type="EMBL" id="QXFM01000113">
    <property type="protein sequence ID" value="RIV83301.1"/>
    <property type="molecule type" value="Genomic_DNA"/>
</dbReference>